<dbReference type="PROSITE" id="PS51186">
    <property type="entry name" value="GNAT"/>
    <property type="match status" value="1"/>
</dbReference>
<dbReference type="Proteomes" id="UP001175271">
    <property type="component" value="Unassembled WGS sequence"/>
</dbReference>
<protein>
    <recommendedName>
        <fullName evidence="1">N-acetyltransferase domain-containing protein</fullName>
    </recommendedName>
</protein>
<dbReference type="AlphaFoldDB" id="A0AA39GVJ6"/>
<name>A0AA39GVJ6_9BILA</name>
<dbReference type="GO" id="GO:0016747">
    <property type="term" value="F:acyltransferase activity, transferring groups other than amino-acyl groups"/>
    <property type="evidence" value="ECO:0007669"/>
    <property type="project" value="InterPro"/>
</dbReference>
<accession>A0AA39GVJ6</accession>
<organism evidence="2 3">
    <name type="scientific">Steinernema hermaphroditum</name>
    <dbReference type="NCBI Taxonomy" id="289476"/>
    <lineage>
        <taxon>Eukaryota</taxon>
        <taxon>Metazoa</taxon>
        <taxon>Ecdysozoa</taxon>
        <taxon>Nematoda</taxon>
        <taxon>Chromadorea</taxon>
        <taxon>Rhabditida</taxon>
        <taxon>Tylenchina</taxon>
        <taxon>Panagrolaimomorpha</taxon>
        <taxon>Strongyloidoidea</taxon>
        <taxon>Steinernematidae</taxon>
        <taxon>Steinernema</taxon>
    </lineage>
</organism>
<comment type="caution">
    <text evidence="2">The sequence shown here is derived from an EMBL/GenBank/DDBJ whole genome shotgun (WGS) entry which is preliminary data.</text>
</comment>
<dbReference type="Pfam" id="PF00583">
    <property type="entry name" value="Acetyltransf_1"/>
    <property type="match status" value="1"/>
</dbReference>
<reference evidence="2" key="1">
    <citation type="submission" date="2023-06" db="EMBL/GenBank/DDBJ databases">
        <title>Genomic analysis of the entomopathogenic nematode Steinernema hermaphroditum.</title>
        <authorList>
            <person name="Schwarz E.M."/>
            <person name="Heppert J.K."/>
            <person name="Baniya A."/>
            <person name="Schwartz H.T."/>
            <person name="Tan C.-H."/>
            <person name="Antoshechkin I."/>
            <person name="Sternberg P.W."/>
            <person name="Goodrich-Blair H."/>
            <person name="Dillman A.R."/>
        </authorList>
    </citation>
    <scope>NUCLEOTIDE SEQUENCE</scope>
    <source>
        <strain evidence="2">PS9179</strain>
        <tissue evidence="2">Whole animal</tissue>
    </source>
</reference>
<dbReference type="SUPFAM" id="SSF55729">
    <property type="entry name" value="Acyl-CoA N-acyltransferases (Nat)"/>
    <property type="match status" value="1"/>
</dbReference>
<proteinExistence type="predicted"/>
<evidence type="ECO:0000313" key="3">
    <source>
        <dbReference type="Proteomes" id="UP001175271"/>
    </source>
</evidence>
<keyword evidence="3" id="KW-1185">Reference proteome</keyword>
<gene>
    <name evidence="2" type="ORF">QR680_000700</name>
</gene>
<feature type="domain" description="N-acetyltransferase" evidence="1">
    <location>
        <begin position="32"/>
        <end position="190"/>
    </location>
</feature>
<dbReference type="InterPro" id="IPR000182">
    <property type="entry name" value="GNAT_dom"/>
</dbReference>
<dbReference type="EMBL" id="JAUCMV010000005">
    <property type="protein sequence ID" value="KAK0394365.1"/>
    <property type="molecule type" value="Genomic_DNA"/>
</dbReference>
<evidence type="ECO:0000259" key="1">
    <source>
        <dbReference type="PROSITE" id="PS51186"/>
    </source>
</evidence>
<dbReference type="InterPro" id="IPR016181">
    <property type="entry name" value="Acyl_CoA_acyltransferase"/>
</dbReference>
<dbReference type="Gene3D" id="3.40.630.30">
    <property type="match status" value="1"/>
</dbReference>
<sequence length="190" mass="21281">MTQQPSAHFIGRIPDEKRTDMSGFSDIMDSEVTYRELNFNDLEGYKALMTAEYPNGYVGLLFKDIVNDKSEVYYRMGAFVGEKLVGLIICIVKFLSVRSQSDLENGLSAQTGKKLSYIPIIAVADGYKRKGVGSKLLKDLFDSIATTVFFHVPAKNVVAQQFFEAIGCNAKATLRRYFADNEDAIVYARE</sequence>
<evidence type="ECO:0000313" key="2">
    <source>
        <dbReference type="EMBL" id="KAK0394365.1"/>
    </source>
</evidence>